<protein>
    <recommendedName>
        <fullName evidence="1">Conserved hypothetical protein CHP02391 domain-containing protein</fullName>
    </recommendedName>
</protein>
<evidence type="ECO:0000259" key="1">
    <source>
        <dbReference type="Pfam" id="PF09509"/>
    </source>
</evidence>
<feature type="domain" description="Conserved hypothetical protein CHP02391" evidence="1">
    <location>
        <begin position="184"/>
        <end position="271"/>
    </location>
</feature>
<dbReference type="AlphaFoldDB" id="A0A399QYP9"/>
<evidence type="ECO:0000313" key="3">
    <source>
        <dbReference type="Proteomes" id="UP000265431"/>
    </source>
</evidence>
<evidence type="ECO:0000313" key="2">
    <source>
        <dbReference type="EMBL" id="RIJ23255.1"/>
    </source>
</evidence>
<sequence length="295" mass="32225">MAKAATQQAAGLAYHGLSGVTRPCEEAVLEALQRETRIERARILSFREQHGLLLINAVGDGLVIRPGFASGYSGEGPSGLSKAIAMLSAHEVQIDEVDLTPAEFQRLDDSVLTESDLQDLAARRAVRIGQYQDYMFRGDWDDARAGRLWSHYPARLPLAALAPGLIDLVLEFDTRPGHALHLGYIRLEDRLRKLTCTRLSGTRLVDAAFSPKHALLKLSGREDPGEQAGLEFLFRGVLQLHRNPHAHSELNRSPVEAVSEFLVLNHLFRLLDAVEVANGKAGKDPSDEGSGLGTG</sequence>
<organism evidence="2 3">
    <name type="scientific">Henriciella barbarensis</name>
    <dbReference type="NCBI Taxonomy" id="86342"/>
    <lineage>
        <taxon>Bacteria</taxon>
        <taxon>Pseudomonadati</taxon>
        <taxon>Pseudomonadota</taxon>
        <taxon>Alphaproteobacteria</taxon>
        <taxon>Hyphomonadales</taxon>
        <taxon>Hyphomonadaceae</taxon>
        <taxon>Henriciella</taxon>
    </lineage>
</organism>
<dbReference type="Proteomes" id="UP000265431">
    <property type="component" value="Unassembled WGS sequence"/>
</dbReference>
<dbReference type="InterPro" id="IPR012654">
    <property type="entry name" value="CHP02391"/>
</dbReference>
<dbReference type="EMBL" id="QWGB01000005">
    <property type="protein sequence ID" value="RIJ23255.1"/>
    <property type="molecule type" value="Genomic_DNA"/>
</dbReference>
<name>A0A399QYP9_9PROT</name>
<dbReference type="RefSeq" id="WP_018147857.1">
    <property type="nucleotide sequence ID" value="NZ_QWGB01000005.1"/>
</dbReference>
<dbReference type="Pfam" id="PF09509">
    <property type="entry name" value="Hypoth_Ymh"/>
    <property type="match status" value="1"/>
</dbReference>
<accession>A0A399QYP9</accession>
<reference evidence="2 3" key="1">
    <citation type="submission" date="2018-08" db="EMBL/GenBank/DDBJ databases">
        <title>Henriciella mobilis sp. nov., isolated from seawater.</title>
        <authorList>
            <person name="Cheng H."/>
            <person name="Wu Y.-H."/>
            <person name="Xu X.-W."/>
            <person name="Guo L.-L."/>
        </authorList>
    </citation>
    <scope>NUCLEOTIDE SEQUENCE [LARGE SCALE GENOMIC DNA]</scope>
    <source>
        <strain evidence="2 3">CCUG66934</strain>
    </source>
</reference>
<dbReference type="OrthoDB" id="9811053at2"/>
<keyword evidence="3" id="KW-1185">Reference proteome</keyword>
<comment type="caution">
    <text evidence="2">The sequence shown here is derived from an EMBL/GenBank/DDBJ whole genome shotgun (WGS) entry which is preliminary data.</text>
</comment>
<gene>
    <name evidence="2" type="ORF">D1224_02960</name>
</gene>
<proteinExistence type="predicted"/>